<reference evidence="2" key="1">
    <citation type="submission" date="2020-08" db="EMBL/GenBank/DDBJ databases">
        <title>Genome public.</title>
        <authorList>
            <person name="Liu C."/>
            <person name="Sun Q."/>
        </authorList>
    </citation>
    <scope>NUCLEOTIDE SEQUENCE</scope>
    <source>
        <strain evidence="2">NSJ-54</strain>
    </source>
</reference>
<protein>
    <submittedName>
        <fullName evidence="2">Uncharacterized protein</fullName>
    </submittedName>
</protein>
<dbReference type="Proteomes" id="UP000660861">
    <property type="component" value="Unassembled WGS sequence"/>
</dbReference>
<accession>A0A926ED48</accession>
<gene>
    <name evidence="2" type="ORF">H8709_04195</name>
</gene>
<dbReference type="PROSITE" id="PS51257">
    <property type="entry name" value="PROKAR_LIPOPROTEIN"/>
    <property type="match status" value="1"/>
</dbReference>
<evidence type="ECO:0000313" key="2">
    <source>
        <dbReference type="EMBL" id="MBC8570024.1"/>
    </source>
</evidence>
<feature type="chain" id="PRO_5038810231" evidence="1">
    <location>
        <begin position="22"/>
        <end position="524"/>
    </location>
</feature>
<proteinExistence type="predicted"/>
<sequence>MRNWKKFASLLLVLVMCLSLAACGGEAEEDVVVTVANQSGQDITSLSIAATTSDEWGEDFVHVVFQDGELMEVALGAYKPSELPGFNILAYGEDGDVLYDTNAEFTVCNGDYIILESPYDNPGITICTSDEYDDLFADYDPYFVEEPQSVDISGYTGCWKMENAPFYFVINDSCEWAAVNLYGEEIGPGYVVAEEGHITLYMEDGSEVISLWQEDEGFLSDVEDNLLVLTDYLMLLPTPEDALSETAYFSDDFADVSINYPIQMTAGPHPNVHNAVNLNAVMEDGTDDYYTNILIAFQPISGFDPYMEKGAATAESYMMIMMDDFMNSMYGDYLIKSIGSDFEDNGDYYSITGYMWLEGSIFSTGDLAQPVRACMEVRYYGPTGYALVAVTTALESRIQNYYDICNNILDTISYSAGWSTAPKARPAQPAYSGDSGDYGTPYYWYDEDGDIWYWNGYENVFISYGSDGYIDSDSGEYMESNDAGWDYDDYYYDDYDPWSDPGDGWDAWSDPGDYYDDGWGDYFG</sequence>
<dbReference type="AlphaFoldDB" id="A0A926ED48"/>
<feature type="signal peptide" evidence="1">
    <location>
        <begin position="1"/>
        <end position="21"/>
    </location>
</feature>
<name>A0A926ED48_9FIRM</name>
<evidence type="ECO:0000313" key="3">
    <source>
        <dbReference type="Proteomes" id="UP000660861"/>
    </source>
</evidence>
<keyword evidence="1" id="KW-0732">Signal</keyword>
<dbReference type="RefSeq" id="WP_262397123.1">
    <property type="nucleotide sequence ID" value="NZ_JACRTC010000002.1"/>
</dbReference>
<evidence type="ECO:0000256" key="1">
    <source>
        <dbReference type="SAM" id="SignalP"/>
    </source>
</evidence>
<organism evidence="2 3">
    <name type="scientific">Zongyangia hominis</name>
    <dbReference type="NCBI Taxonomy" id="2763677"/>
    <lineage>
        <taxon>Bacteria</taxon>
        <taxon>Bacillati</taxon>
        <taxon>Bacillota</taxon>
        <taxon>Clostridia</taxon>
        <taxon>Eubacteriales</taxon>
        <taxon>Oscillospiraceae</taxon>
        <taxon>Zongyangia</taxon>
    </lineage>
</organism>
<dbReference type="EMBL" id="JACRTC010000002">
    <property type="protein sequence ID" value="MBC8570024.1"/>
    <property type="molecule type" value="Genomic_DNA"/>
</dbReference>
<keyword evidence="3" id="KW-1185">Reference proteome</keyword>
<comment type="caution">
    <text evidence="2">The sequence shown here is derived from an EMBL/GenBank/DDBJ whole genome shotgun (WGS) entry which is preliminary data.</text>
</comment>